<dbReference type="SUPFAM" id="SSF63748">
    <property type="entry name" value="Tudor/PWWP/MBT"/>
    <property type="match status" value="1"/>
</dbReference>
<feature type="compositionally biased region" description="Basic and acidic residues" evidence="6">
    <location>
        <begin position="25"/>
        <end position="35"/>
    </location>
</feature>
<reference evidence="8" key="1">
    <citation type="submission" date="2020-01" db="EMBL/GenBank/DDBJ databases">
        <authorList>
            <person name="Mishra B."/>
        </authorList>
    </citation>
    <scope>NUCLEOTIDE SEQUENCE [LARGE SCALE GENOMIC DNA]</scope>
</reference>
<dbReference type="PANTHER" id="PTHR10688">
    <property type="entry name" value="PWWP DOMAIN-CONTAINING PROTEIN"/>
    <property type="match status" value="1"/>
</dbReference>
<dbReference type="Proteomes" id="UP000467841">
    <property type="component" value="Unassembled WGS sequence"/>
</dbReference>
<dbReference type="EMBL" id="CACVBM020001607">
    <property type="protein sequence ID" value="CAA7055283.1"/>
    <property type="molecule type" value="Genomic_DNA"/>
</dbReference>
<feature type="region of interest" description="Disordered" evidence="6">
    <location>
        <begin position="294"/>
        <end position="364"/>
    </location>
</feature>
<proteinExistence type="inferred from homology"/>
<dbReference type="InterPro" id="IPR052657">
    <property type="entry name" value="PDP_family_Arabidopsis"/>
</dbReference>
<evidence type="ECO:0000256" key="4">
    <source>
        <dbReference type="ARBA" id="ARBA00060746"/>
    </source>
</evidence>
<feature type="region of interest" description="Disordered" evidence="6">
    <location>
        <begin position="382"/>
        <end position="474"/>
    </location>
</feature>
<evidence type="ECO:0000256" key="3">
    <source>
        <dbReference type="ARBA" id="ARBA00023242"/>
    </source>
</evidence>
<feature type="compositionally biased region" description="Polar residues" evidence="6">
    <location>
        <begin position="531"/>
        <end position="543"/>
    </location>
</feature>
<dbReference type="CDD" id="cd05162">
    <property type="entry name" value="PWWP"/>
    <property type="match status" value="1"/>
</dbReference>
<feature type="compositionally biased region" description="Basic and acidic residues" evidence="6">
    <location>
        <begin position="764"/>
        <end position="774"/>
    </location>
</feature>
<comment type="caution">
    <text evidence="8">The sequence shown here is derived from an EMBL/GenBank/DDBJ whole genome shotgun (WGS) entry which is preliminary data.</text>
</comment>
<dbReference type="GO" id="GO:0040029">
    <property type="term" value="P:epigenetic regulation of gene expression"/>
    <property type="evidence" value="ECO:0007669"/>
    <property type="project" value="UniProtKB-ARBA"/>
</dbReference>
<dbReference type="GO" id="GO:0035098">
    <property type="term" value="C:ESC/E(Z) complex"/>
    <property type="evidence" value="ECO:0007669"/>
    <property type="project" value="UniProtKB-ARBA"/>
</dbReference>
<name>A0A6D2KTF1_9BRAS</name>
<sequence>MEVVLEIGEEARPKPCSSETGSAKQQDEPAEKTLGDDSTQENGVRVSENGEQKILGDVDEGDNKSKENVVVEEKLNGSGVIEDCVMNGVSSLLKLKQDVAEDEDGEEEEDDDEEHGYCVGDFVWGKIKNHPWWPGQIYDPSDASDLALKKKQKGKLLVAYFGDGTFAWCGPSQLKPFAESFNECSTASNSKSFVVAVKEAVEEMGRHMECLLICEKQKLDNPEAKNAGIKEGVLVRDVRREIISSLVLGKSEGILKNVRSLAETVSFNGLLELEVFKRKVSAFYRSQRGYGLTEYHEPQTVPGLEDKNNDDDNDEDVNIDERSSIEVEEKDEEEALDPGGSSVQRSMVKCSGFPDHRQQHRRKQKSIAEILENESSAMVRFMTEPSNGAVKSGRKKESATTPRRRRTSKLSAIEDKKVEENGNGETLSRKKKRSVVDDDGGSEDREESAHVVEETVKDEVSDPETDIDSTPLASLRKRVKVDAKKTENGETATLSLKRERKKSKYFSPEFLSDFSSRGRKKSKVESESSKAPSQSQAGDHQMTDASNSLAIVVMEEDNKLENVLGNEEQSEELSNAVEFLRLGATPTEMRDLIRVAALGIQYPKDSSSRDMVREFMSIYRSFTYHEGANSKVLGSYSGSGKETEELAETGKPETNSKERKDKKRKAKQQTEEIEQIGKEENESTKKERKAKKPKSKKQGDEEGETQKEAGGGSTKKERKPKKPKSKKEGDEEEEETVKEASESTKKERKPRKPKANKQADEEEGTGKESSEPRKKERKPKKPKEDETQKEAMEIEKPEKSEKEFSGAELFVTFGPGSTLPKKEELIEVYGKFGALDEERTFYTDLCAHVAFLNTADGEKAFESSLEKCPFAFTSKIKFRLKYPNERAEEKKPEAEVEVAEEKTMEVECVKKKLDEMRSLVDGADGGIMTEEVKVKLEDGIVSLLEKVRTMKSS</sequence>
<feature type="compositionally biased region" description="Basic residues" evidence="6">
    <location>
        <begin position="746"/>
        <end position="755"/>
    </location>
</feature>
<dbReference type="OrthoDB" id="62853at2759"/>
<feature type="coiled-coil region" evidence="5">
    <location>
        <begin position="884"/>
        <end position="919"/>
    </location>
</feature>
<feature type="compositionally biased region" description="Acidic residues" evidence="6">
    <location>
        <begin position="308"/>
        <end position="318"/>
    </location>
</feature>
<keyword evidence="2" id="KW-0804">Transcription</keyword>
<evidence type="ECO:0000313" key="8">
    <source>
        <dbReference type="EMBL" id="CAA7055283.1"/>
    </source>
</evidence>
<feature type="compositionally biased region" description="Basic and acidic residues" evidence="6">
    <location>
        <begin position="641"/>
        <end position="659"/>
    </location>
</feature>
<comment type="similarity">
    <text evidence="4">Belongs to the PDP family.</text>
</comment>
<accession>A0A6D2KTF1</accession>
<dbReference type="PANTHER" id="PTHR10688:SF16">
    <property type="entry name" value="PWWP DOMAIN-CONTAINING PROTEIN 3"/>
    <property type="match status" value="1"/>
</dbReference>
<evidence type="ECO:0000259" key="7">
    <source>
        <dbReference type="PROSITE" id="PS50812"/>
    </source>
</evidence>
<dbReference type="PROSITE" id="PS50812">
    <property type="entry name" value="PWWP"/>
    <property type="match status" value="1"/>
</dbReference>
<dbReference type="Gene3D" id="2.30.30.140">
    <property type="match status" value="1"/>
</dbReference>
<evidence type="ECO:0000313" key="9">
    <source>
        <dbReference type="Proteomes" id="UP000467841"/>
    </source>
</evidence>
<dbReference type="GO" id="GO:2000028">
    <property type="term" value="P:regulation of photoperiodism, flowering"/>
    <property type="evidence" value="ECO:0007669"/>
    <property type="project" value="UniProtKB-ARBA"/>
</dbReference>
<keyword evidence="5" id="KW-0175">Coiled coil</keyword>
<dbReference type="FunFam" id="2.30.30.140:FF:000115">
    <property type="entry name" value="Tudor/PWWP/MBT superfamily protein"/>
    <property type="match status" value="1"/>
</dbReference>
<protein>
    <recommendedName>
        <fullName evidence="7">PWWP domain-containing protein</fullName>
    </recommendedName>
</protein>
<evidence type="ECO:0000256" key="1">
    <source>
        <dbReference type="ARBA" id="ARBA00023015"/>
    </source>
</evidence>
<evidence type="ECO:0000256" key="2">
    <source>
        <dbReference type="ARBA" id="ARBA00023163"/>
    </source>
</evidence>
<gene>
    <name evidence="8" type="ORF">MERR_LOCUS42519</name>
</gene>
<feature type="domain" description="PWWP" evidence="7">
    <location>
        <begin position="119"/>
        <end position="180"/>
    </location>
</feature>
<feature type="compositionally biased region" description="Basic and acidic residues" evidence="6">
    <location>
        <begin position="48"/>
        <end position="67"/>
    </location>
</feature>
<feature type="region of interest" description="Disordered" evidence="6">
    <location>
        <begin position="480"/>
        <end position="499"/>
    </location>
</feature>
<feature type="compositionally biased region" description="Basic and acidic residues" evidence="6">
    <location>
        <begin position="782"/>
        <end position="805"/>
    </location>
</feature>
<feature type="compositionally biased region" description="Basic and acidic residues" evidence="6">
    <location>
        <begin position="697"/>
        <end position="707"/>
    </location>
</feature>
<dbReference type="InterPro" id="IPR000313">
    <property type="entry name" value="PWWP_dom"/>
</dbReference>
<organism evidence="8 9">
    <name type="scientific">Microthlaspi erraticum</name>
    <dbReference type="NCBI Taxonomy" id="1685480"/>
    <lineage>
        <taxon>Eukaryota</taxon>
        <taxon>Viridiplantae</taxon>
        <taxon>Streptophyta</taxon>
        <taxon>Embryophyta</taxon>
        <taxon>Tracheophyta</taxon>
        <taxon>Spermatophyta</taxon>
        <taxon>Magnoliopsida</taxon>
        <taxon>eudicotyledons</taxon>
        <taxon>Gunneridae</taxon>
        <taxon>Pentapetalae</taxon>
        <taxon>rosids</taxon>
        <taxon>malvids</taxon>
        <taxon>Brassicales</taxon>
        <taxon>Brassicaceae</taxon>
        <taxon>Coluteocarpeae</taxon>
        <taxon>Microthlaspi</taxon>
    </lineage>
</organism>
<evidence type="ECO:0000256" key="6">
    <source>
        <dbReference type="SAM" id="MobiDB-lite"/>
    </source>
</evidence>
<keyword evidence="1" id="KW-0805">Transcription regulation</keyword>
<feature type="compositionally biased region" description="Acidic residues" evidence="6">
    <location>
        <begin position="437"/>
        <end position="446"/>
    </location>
</feature>
<feature type="compositionally biased region" description="Basic and acidic residues" evidence="6">
    <location>
        <begin position="447"/>
        <end position="460"/>
    </location>
</feature>
<dbReference type="Pfam" id="PF00855">
    <property type="entry name" value="PWWP"/>
    <property type="match status" value="1"/>
</dbReference>
<feature type="compositionally biased region" description="Basic and acidic residues" evidence="6">
    <location>
        <begin position="675"/>
        <end position="685"/>
    </location>
</feature>
<dbReference type="GO" id="GO:0006355">
    <property type="term" value="P:regulation of DNA-templated transcription"/>
    <property type="evidence" value="ECO:0007669"/>
    <property type="project" value="UniProtKB-ARBA"/>
</dbReference>
<feature type="region of interest" description="Disordered" evidence="6">
    <location>
        <begin position="635"/>
        <end position="807"/>
    </location>
</feature>
<feature type="compositionally biased region" description="Basic residues" evidence="6">
    <location>
        <begin position="686"/>
        <end position="696"/>
    </location>
</feature>
<feature type="compositionally biased region" description="Basic residues" evidence="6">
    <location>
        <begin position="716"/>
        <end position="725"/>
    </location>
</feature>
<feature type="region of interest" description="Disordered" evidence="6">
    <location>
        <begin position="1"/>
        <end position="67"/>
    </location>
</feature>
<dbReference type="AlphaFoldDB" id="A0A6D2KTF1"/>
<evidence type="ECO:0000256" key="5">
    <source>
        <dbReference type="SAM" id="Coils"/>
    </source>
</evidence>
<dbReference type="SMART" id="SM00293">
    <property type="entry name" value="PWWP"/>
    <property type="match status" value="1"/>
</dbReference>
<keyword evidence="3" id="KW-0539">Nucleus</keyword>
<feature type="region of interest" description="Disordered" evidence="6">
    <location>
        <begin position="516"/>
        <end position="543"/>
    </location>
</feature>
<keyword evidence="9" id="KW-1185">Reference proteome</keyword>